<accession>A0A0V8QE93</accession>
<dbReference type="EMBL" id="LNAM01000158">
    <property type="protein sequence ID" value="KSV58868.1"/>
    <property type="molecule type" value="Genomic_DNA"/>
</dbReference>
<comment type="caution">
    <text evidence="16">The sequence shown here is derived from an EMBL/GenBank/DDBJ whole genome shotgun (WGS) entry which is preliminary data.</text>
</comment>
<evidence type="ECO:0000256" key="4">
    <source>
        <dbReference type="ARBA" id="ARBA00022695"/>
    </source>
</evidence>
<dbReference type="PANTHER" id="PTHR30313">
    <property type="entry name" value="DNA PRIMASE"/>
    <property type="match status" value="1"/>
</dbReference>
<dbReference type="GO" id="GO:0005737">
    <property type="term" value="C:cytoplasm"/>
    <property type="evidence" value="ECO:0007669"/>
    <property type="project" value="TreeGrafter"/>
</dbReference>
<comment type="function">
    <text evidence="12 13">RNA polymerase that catalyzes the synthesis of short RNA molecules used as primers for DNA polymerase during DNA replication.</text>
</comment>
<evidence type="ECO:0000313" key="16">
    <source>
        <dbReference type="EMBL" id="KSV58868.1"/>
    </source>
</evidence>
<dbReference type="RefSeq" id="WP_058352907.1">
    <property type="nucleotide sequence ID" value="NZ_CABMMD010000158.1"/>
</dbReference>
<dbReference type="SUPFAM" id="SSF57783">
    <property type="entry name" value="Zinc beta-ribbon"/>
    <property type="match status" value="1"/>
</dbReference>
<dbReference type="InterPro" id="IPR013173">
    <property type="entry name" value="DNA_primase_DnaG_DnaB-bd_dom"/>
</dbReference>
<dbReference type="OrthoDB" id="9803773at2"/>
<evidence type="ECO:0000256" key="10">
    <source>
        <dbReference type="ARBA" id="ARBA00023125"/>
    </source>
</evidence>
<proteinExistence type="inferred from homology"/>
<comment type="subunit">
    <text evidence="12">Monomer. Interacts with DnaB.</text>
</comment>
<dbReference type="FunFam" id="3.90.980.10:FF:000001">
    <property type="entry name" value="DNA primase"/>
    <property type="match status" value="1"/>
</dbReference>
<dbReference type="Gene3D" id="3.40.1360.10">
    <property type="match status" value="1"/>
</dbReference>
<dbReference type="InterPro" id="IPR006295">
    <property type="entry name" value="DNA_primase_DnaG"/>
</dbReference>
<dbReference type="STRING" id="290052.ASU35_11255"/>
<evidence type="ECO:0000256" key="2">
    <source>
        <dbReference type="ARBA" id="ARBA00022515"/>
    </source>
</evidence>
<comment type="similarity">
    <text evidence="12 13">Belongs to the DnaG primase family.</text>
</comment>
<dbReference type="Pfam" id="PF08275">
    <property type="entry name" value="DNAG_N"/>
    <property type="match status" value="1"/>
</dbReference>
<dbReference type="HAMAP" id="MF_00974">
    <property type="entry name" value="DNA_primase_DnaG"/>
    <property type="match status" value="1"/>
</dbReference>
<keyword evidence="10 12" id="KW-0238">DNA-binding</keyword>
<comment type="cofactor">
    <cofactor evidence="12 13 14">
        <name>Zn(2+)</name>
        <dbReference type="ChEBI" id="CHEBI:29105"/>
    </cofactor>
    <text evidence="12 13 14">Binds 1 zinc ion per monomer.</text>
</comment>
<evidence type="ECO:0000256" key="13">
    <source>
        <dbReference type="PIRNR" id="PIRNR002811"/>
    </source>
</evidence>
<dbReference type="Pfam" id="PF10410">
    <property type="entry name" value="DnaB_bind"/>
    <property type="match status" value="1"/>
</dbReference>
<evidence type="ECO:0000256" key="9">
    <source>
        <dbReference type="ARBA" id="ARBA00022842"/>
    </source>
</evidence>
<dbReference type="InterPro" id="IPR037068">
    <property type="entry name" value="DNA_primase_core_N_sf"/>
</dbReference>
<dbReference type="SMART" id="SM00493">
    <property type="entry name" value="TOPRIM"/>
    <property type="match status" value="1"/>
</dbReference>
<dbReference type="Gene3D" id="3.90.580.10">
    <property type="entry name" value="Zinc finger, CHC2-type domain"/>
    <property type="match status" value="1"/>
</dbReference>
<comment type="catalytic activity">
    <reaction evidence="12">
        <text>ssDNA + n NTP = ssDNA/pppN(pN)n-1 hybrid + (n-1) diphosphate.</text>
        <dbReference type="EC" id="2.7.7.101"/>
    </reaction>
</comment>
<dbReference type="Gene3D" id="1.10.860.10">
    <property type="entry name" value="DNAb Helicase, Chain A"/>
    <property type="match status" value="1"/>
</dbReference>
<dbReference type="EC" id="2.7.7.101" evidence="12"/>
<dbReference type="InterPro" id="IPR013264">
    <property type="entry name" value="DNAG_N"/>
</dbReference>
<dbReference type="GO" id="GO:1990077">
    <property type="term" value="C:primosome complex"/>
    <property type="evidence" value="ECO:0007669"/>
    <property type="project" value="UniProtKB-KW"/>
</dbReference>
<dbReference type="PROSITE" id="PS50880">
    <property type="entry name" value="TOPRIM"/>
    <property type="match status" value="1"/>
</dbReference>
<dbReference type="FunFam" id="3.40.1360.10:FF:000002">
    <property type="entry name" value="DNA primase"/>
    <property type="match status" value="1"/>
</dbReference>
<dbReference type="InterPro" id="IPR002694">
    <property type="entry name" value="Znf_CHC2"/>
</dbReference>
<dbReference type="NCBIfam" id="TIGR01391">
    <property type="entry name" value="dnaG"/>
    <property type="match status" value="1"/>
</dbReference>
<protein>
    <recommendedName>
        <fullName evidence="12 13">DNA primase</fullName>
        <ecNumber evidence="12">2.7.7.101</ecNumber>
    </recommendedName>
</protein>
<evidence type="ECO:0000313" key="17">
    <source>
        <dbReference type="Proteomes" id="UP000054874"/>
    </source>
</evidence>
<dbReference type="AlphaFoldDB" id="A0A0V8QE93"/>
<dbReference type="InterPro" id="IPR006171">
    <property type="entry name" value="TOPRIM_dom"/>
</dbReference>
<keyword evidence="7 12" id="KW-0863">Zinc-finger</keyword>
<dbReference type="InterPro" id="IPR036977">
    <property type="entry name" value="DNA_primase_Znf_CHC2"/>
</dbReference>
<dbReference type="GO" id="GO:0008270">
    <property type="term" value="F:zinc ion binding"/>
    <property type="evidence" value="ECO:0007669"/>
    <property type="project" value="UniProtKB-UniRule"/>
</dbReference>
<gene>
    <name evidence="12" type="primary">dnaG</name>
    <name evidence="16" type="ORF">ASU35_11255</name>
</gene>
<dbReference type="InterPro" id="IPR030846">
    <property type="entry name" value="DnaG_bac"/>
</dbReference>
<evidence type="ECO:0000256" key="11">
    <source>
        <dbReference type="ARBA" id="ARBA00023163"/>
    </source>
</evidence>
<dbReference type="Pfam" id="PF13155">
    <property type="entry name" value="Toprim_2"/>
    <property type="match status" value="1"/>
</dbReference>
<name>A0A0V8QE93_9FIRM</name>
<feature type="domain" description="Toprim" evidence="15">
    <location>
        <begin position="255"/>
        <end position="336"/>
    </location>
</feature>
<evidence type="ECO:0000256" key="3">
    <source>
        <dbReference type="ARBA" id="ARBA00022679"/>
    </source>
</evidence>
<dbReference type="GO" id="GO:0000428">
    <property type="term" value="C:DNA-directed RNA polymerase complex"/>
    <property type="evidence" value="ECO:0007669"/>
    <property type="project" value="UniProtKB-KW"/>
</dbReference>
<dbReference type="Pfam" id="PF01807">
    <property type="entry name" value="Zn_ribbon_DnaG"/>
    <property type="match status" value="1"/>
</dbReference>
<dbReference type="SMART" id="SM00400">
    <property type="entry name" value="ZnF_CHCC"/>
    <property type="match status" value="1"/>
</dbReference>
<keyword evidence="4 12" id="KW-0548">Nucleotidyltransferase</keyword>
<organism evidence="16 17">
    <name type="scientific">Acetivibrio ethanolgignens</name>
    <dbReference type="NCBI Taxonomy" id="290052"/>
    <lineage>
        <taxon>Bacteria</taxon>
        <taxon>Bacillati</taxon>
        <taxon>Bacillota</taxon>
        <taxon>Clostridia</taxon>
        <taxon>Eubacteriales</taxon>
        <taxon>Oscillospiraceae</taxon>
        <taxon>Acetivibrio</taxon>
    </lineage>
</organism>
<dbReference type="Pfam" id="PF08278">
    <property type="entry name" value="DnaG_DnaB_bind"/>
    <property type="match status" value="1"/>
</dbReference>
<evidence type="ECO:0000259" key="15">
    <source>
        <dbReference type="PROSITE" id="PS50880"/>
    </source>
</evidence>
<dbReference type="Proteomes" id="UP000054874">
    <property type="component" value="Unassembled WGS sequence"/>
</dbReference>
<dbReference type="SUPFAM" id="SSF56731">
    <property type="entry name" value="DNA primase core"/>
    <property type="match status" value="1"/>
</dbReference>
<dbReference type="GO" id="GO:0006269">
    <property type="term" value="P:DNA replication, synthesis of primer"/>
    <property type="evidence" value="ECO:0007669"/>
    <property type="project" value="UniProtKB-UniRule"/>
</dbReference>
<keyword evidence="3 12" id="KW-0808">Transferase</keyword>
<dbReference type="Gene3D" id="3.90.980.10">
    <property type="entry name" value="DNA primase, catalytic core, N-terminal domain"/>
    <property type="match status" value="1"/>
</dbReference>
<evidence type="ECO:0000256" key="6">
    <source>
        <dbReference type="ARBA" id="ARBA00022723"/>
    </source>
</evidence>
<keyword evidence="6 12" id="KW-0479">Metal-binding</keyword>
<dbReference type="GO" id="GO:0003899">
    <property type="term" value="F:DNA-directed RNA polymerase activity"/>
    <property type="evidence" value="ECO:0007669"/>
    <property type="project" value="UniProtKB-UniRule"/>
</dbReference>
<feature type="zinc finger region" description="CHC2-type" evidence="12 14">
    <location>
        <begin position="38"/>
        <end position="62"/>
    </location>
</feature>
<dbReference type="PIRSF" id="PIRSF002811">
    <property type="entry name" value="DnaG"/>
    <property type="match status" value="1"/>
</dbReference>
<dbReference type="FunFam" id="3.90.580.10:FF:000001">
    <property type="entry name" value="DNA primase"/>
    <property type="match status" value="1"/>
</dbReference>
<keyword evidence="1 12" id="KW-0240">DNA-directed RNA polymerase</keyword>
<dbReference type="CDD" id="cd03364">
    <property type="entry name" value="TOPRIM_DnaG_primases"/>
    <property type="match status" value="1"/>
</dbReference>
<keyword evidence="8 12" id="KW-0862">Zinc</keyword>
<reference evidence="16 17" key="1">
    <citation type="submission" date="2015-11" db="EMBL/GenBank/DDBJ databases">
        <title>Butyribacter intestini gen. nov., sp. nov., a butyric acid-producing bacterium of the family Lachnospiraceae isolated from the human faeces.</title>
        <authorList>
            <person name="Zou Y."/>
            <person name="Xue W."/>
            <person name="Luo G."/>
            <person name="Lv M."/>
        </authorList>
    </citation>
    <scope>NUCLEOTIDE SEQUENCE [LARGE SCALE GENOMIC DNA]</scope>
    <source>
        <strain evidence="16 17">ACET-33324</strain>
    </source>
</reference>
<dbReference type="InterPro" id="IPR034151">
    <property type="entry name" value="TOPRIM_DnaG_bac"/>
</dbReference>
<keyword evidence="11 12" id="KW-0804">Transcription</keyword>
<dbReference type="InterPro" id="IPR050219">
    <property type="entry name" value="DnaG_primase"/>
</dbReference>
<dbReference type="PANTHER" id="PTHR30313:SF2">
    <property type="entry name" value="DNA PRIMASE"/>
    <property type="match status" value="1"/>
</dbReference>
<dbReference type="GO" id="GO:0003677">
    <property type="term" value="F:DNA binding"/>
    <property type="evidence" value="ECO:0007669"/>
    <property type="project" value="UniProtKB-KW"/>
</dbReference>
<keyword evidence="9" id="KW-0460">Magnesium</keyword>
<evidence type="ECO:0000256" key="8">
    <source>
        <dbReference type="ARBA" id="ARBA00022833"/>
    </source>
</evidence>
<evidence type="ECO:0000256" key="1">
    <source>
        <dbReference type="ARBA" id="ARBA00022478"/>
    </source>
</evidence>
<comment type="domain">
    <text evidence="12">Contains an N-terminal zinc-binding domain, a central core domain that contains the primase activity, and a C-terminal DnaB-binding domain.</text>
</comment>
<sequence>MFYPEELVEEVRQRNDIVDVISSYVKLTKRGSNYMGLCPFHGEKTPSFSVSRQKQMYHCFGCGVGGNVFTFLMEYENYTFVEAMKYLAQRAGVQLPEAEYSEEARRAQDLRSRLLEINRQAAKYYYYQLRSERGGQAMAYLKKRGLSDETIQGFGLGYSNKFGNDLYQYLKKLGYEDNILKESGLITMDEQKGAYDKFWNRAMFPIMDVNNRVIGFGGRVMGDGTPKYLNSPETKLFDKSRNLYGLNLARLSRKKNMIICEGYMDVIALHQAGFNNAVASLGTAFTGLQANLLKRYTDEILVTYDSDGAGTKAALRAIPILKEAGLSARIVDMCPFKDPDEFIKALGAEEFEKRLQNAKNSFYFEIEVLERDYDLSDPEQKTRFFNEVAKRLTDFKEEIERNNYIEAIDRMYHIGFENLRRLVNRYGSQLIGSASYIRSEEPKLKREGKREEEGIHKTQKLLLTWLIDDTSLFQKIKGVITEDDFRGEIYHEVAQMLFSQYEKETTVTPAKIINHFESKEEQKQVAELFHTGFQEEMSPPEREKAFNDIVKRVKAASLEYEIQHLTDLSSLQRLIEEQKNLQNLHISLQVG</sequence>
<evidence type="ECO:0000256" key="5">
    <source>
        <dbReference type="ARBA" id="ARBA00022705"/>
    </source>
</evidence>
<evidence type="ECO:0000256" key="7">
    <source>
        <dbReference type="ARBA" id="ARBA00022771"/>
    </source>
</evidence>
<keyword evidence="5 12" id="KW-0235">DNA replication</keyword>
<keyword evidence="17" id="KW-1185">Reference proteome</keyword>
<evidence type="ECO:0000256" key="14">
    <source>
        <dbReference type="PIRSR" id="PIRSR002811-1"/>
    </source>
</evidence>
<keyword evidence="2 12" id="KW-0639">Primosome</keyword>
<dbReference type="InterPro" id="IPR019475">
    <property type="entry name" value="DNA_primase_DnaB-bd"/>
</dbReference>
<dbReference type="InterPro" id="IPR016136">
    <property type="entry name" value="DNA_helicase_N/primase_C"/>
</dbReference>
<evidence type="ECO:0000256" key="12">
    <source>
        <dbReference type="HAMAP-Rule" id="MF_00974"/>
    </source>
</evidence>